<keyword evidence="5" id="KW-0694">RNA-binding</keyword>
<feature type="compositionally biased region" description="Acidic residues" evidence="9">
    <location>
        <begin position="45"/>
        <end position="57"/>
    </location>
</feature>
<evidence type="ECO:0000259" key="10">
    <source>
        <dbReference type="PROSITE" id="PS51358"/>
    </source>
</evidence>
<feature type="compositionally biased region" description="Polar residues" evidence="9">
    <location>
        <begin position="31"/>
        <end position="43"/>
    </location>
</feature>
<dbReference type="Pfam" id="PF09785">
    <property type="entry name" value="Prp31_C"/>
    <property type="match status" value="1"/>
</dbReference>
<dbReference type="STRING" id="50376.A0A517LG42"/>
<dbReference type="InterPro" id="IPR027105">
    <property type="entry name" value="Prp31"/>
</dbReference>
<evidence type="ECO:0000256" key="7">
    <source>
        <dbReference type="ARBA" id="ARBA00023242"/>
    </source>
</evidence>
<keyword evidence="12" id="KW-1185">Reference proteome</keyword>
<evidence type="ECO:0000256" key="1">
    <source>
        <dbReference type="ARBA" id="ARBA00004123"/>
    </source>
</evidence>
<comment type="similarity">
    <text evidence="2">Belongs to the PRP31 family.</text>
</comment>
<evidence type="ECO:0000256" key="9">
    <source>
        <dbReference type="SAM" id="MobiDB-lite"/>
    </source>
</evidence>
<dbReference type="EMBL" id="CP042195">
    <property type="protein sequence ID" value="QDS74605.1"/>
    <property type="molecule type" value="Genomic_DNA"/>
</dbReference>
<protein>
    <recommendedName>
        <fullName evidence="10">Nop domain-containing protein</fullName>
    </recommendedName>
</protein>
<evidence type="ECO:0000256" key="3">
    <source>
        <dbReference type="ARBA" id="ARBA00022664"/>
    </source>
</evidence>
<dbReference type="FunFam" id="1.10.246.90:FF:000002">
    <property type="entry name" value="U4/U6 small nuclear ribonucleoprotein Prp31"/>
    <property type="match status" value="1"/>
</dbReference>
<dbReference type="GO" id="GO:0000244">
    <property type="term" value="P:spliceosomal tri-snRNP complex assembly"/>
    <property type="evidence" value="ECO:0007669"/>
    <property type="project" value="InterPro"/>
</dbReference>
<evidence type="ECO:0000256" key="8">
    <source>
        <dbReference type="ARBA" id="ARBA00023274"/>
    </source>
</evidence>
<evidence type="ECO:0000313" key="12">
    <source>
        <dbReference type="Proteomes" id="UP000316270"/>
    </source>
</evidence>
<comment type="subcellular location">
    <subcellularLocation>
        <location evidence="1">Nucleus</location>
    </subcellularLocation>
</comment>
<dbReference type="InterPro" id="IPR012976">
    <property type="entry name" value="NOSIC"/>
</dbReference>
<organism evidence="11 12">
    <name type="scientific">Venturia effusa</name>
    <dbReference type="NCBI Taxonomy" id="50376"/>
    <lineage>
        <taxon>Eukaryota</taxon>
        <taxon>Fungi</taxon>
        <taxon>Dikarya</taxon>
        <taxon>Ascomycota</taxon>
        <taxon>Pezizomycotina</taxon>
        <taxon>Dothideomycetes</taxon>
        <taxon>Pleosporomycetidae</taxon>
        <taxon>Venturiales</taxon>
        <taxon>Venturiaceae</taxon>
        <taxon>Venturia</taxon>
    </lineage>
</organism>
<feature type="region of interest" description="Disordered" evidence="9">
    <location>
        <begin position="1"/>
        <end position="57"/>
    </location>
</feature>
<evidence type="ECO:0000313" key="11">
    <source>
        <dbReference type="EMBL" id="QDS74605.1"/>
    </source>
</evidence>
<accession>A0A517LG42</accession>
<sequence>MATLADELLADLMDSGSDGEGDDQDEAYGQSDFSASNGLNSEGNALEDTEMSEDDENEEATLAAKMGLGTTAVAEVEDGEEAKARVEKMNLADVSDVRHVASLMKTLKPIIEVSTAPCPPTSKTSSFTSFRTLDLTRPVLQKIDFYQSQPESALAMQGSIEDNPEYKLLTQANSLSSSIDSEVILVHKFIRDHYSVRFPELERLVESPLTYAKTVAIIGNGPMEDLKAIIASSENMVGVSLDKVLDGPALMSVRMEATTTSGRAMEDSELQTVLRACAMVVELDRAKKLLTDYVQSRMNLFAPNLTVLVGSETAAQLVNTAGGLAGLAKTPSCNIANMGWKKQSYGLATNIGVRQKGYLYNSPLIQYVPMDLRKQAMRIIAAKVVLAARVDQTMKAHDNSTGHRLKEDCEARLDKLTEAAPNTGPRALPAPDDKPARKRGGRRARQAKEKYAITELRKQQNRMVFGKEEAETGYGTGEGTKGMGMIGANNDGRVRNTQIDKRTAAKLSKKNPGWGGVTPVGGLASSMHGFGPGGGLGASSVSGLRTAGVGQSAAGGGGTTSTIAFTPFQGLELANPSVKAAMDRKRKADEDRWFNSGTFTQVGGGATVKPEPKVDAGGFKVPALPAIKRVKKEK</sequence>
<dbReference type="GO" id="GO:0071011">
    <property type="term" value="C:precatalytic spliceosome"/>
    <property type="evidence" value="ECO:0007669"/>
    <property type="project" value="TreeGrafter"/>
</dbReference>
<keyword evidence="6" id="KW-0508">mRNA splicing</keyword>
<evidence type="ECO:0000256" key="4">
    <source>
        <dbReference type="ARBA" id="ARBA00022728"/>
    </source>
</evidence>
<feature type="domain" description="Nop" evidence="10">
    <location>
        <begin position="301"/>
        <end position="418"/>
    </location>
</feature>
<dbReference type="PROSITE" id="PS51358">
    <property type="entry name" value="NOP"/>
    <property type="match status" value="1"/>
</dbReference>
<dbReference type="Gene3D" id="1.10.287.4070">
    <property type="match status" value="1"/>
</dbReference>
<dbReference type="GO" id="GO:0003723">
    <property type="term" value="F:RNA binding"/>
    <property type="evidence" value="ECO:0007669"/>
    <property type="project" value="UniProtKB-KW"/>
</dbReference>
<dbReference type="InterPro" id="IPR002687">
    <property type="entry name" value="Nop_dom"/>
</dbReference>
<feature type="compositionally biased region" description="Basic residues" evidence="9">
    <location>
        <begin position="436"/>
        <end position="445"/>
    </location>
</feature>
<feature type="compositionally biased region" description="Acidic residues" evidence="9">
    <location>
        <begin position="17"/>
        <end position="26"/>
    </location>
</feature>
<dbReference type="AlphaFoldDB" id="A0A517LG42"/>
<dbReference type="PANTHER" id="PTHR13904:SF0">
    <property type="entry name" value="U4_U6 SMALL NUCLEAR RIBONUCLEOPROTEIN PRP31"/>
    <property type="match status" value="1"/>
</dbReference>
<evidence type="ECO:0000256" key="6">
    <source>
        <dbReference type="ARBA" id="ARBA00023187"/>
    </source>
</evidence>
<evidence type="ECO:0000256" key="5">
    <source>
        <dbReference type="ARBA" id="ARBA00022884"/>
    </source>
</evidence>
<gene>
    <name evidence="11" type="ORF">FKW77_008531</name>
</gene>
<keyword evidence="8" id="KW-0687">Ribonucleoprotein</keyword>
<dbReference type="SUPFAM" id="SSF89124">
    <property type="entry name" value="Nop domain"/>
    <property type="match status" value="1"/>
</dbReference>
<dbReference type="Gene3D" id="1.10.246.90">
    <property type="entry name" value="Nop domain"/>
    <property type="match status" value="1"/>
</dbReference>
<dbReference type="InterPro" id="IPR019175">
    <property type="entry name" value="Prp31_C"/>
</dbReference>
<keyword evidence="3" id="KW-0507">mRNA processing</keyword>
<name>A0A517LG42_9PEZI</name>
<feature type="region of interest" description="Disordered" evidence="9">
    <location>
        <begin position="417"/>
        <end position="448"/>
    </location>
</feature>
<dbReference type="InterPro" id="IPR036070">
    <property type="entry name" value="Nop_dom_sf"/>
</dbReference>
<keyword evidence="4" id="KW-0747">Spliceosome</keyword>
<dbReference type="PANTHER" id="PTHR13904">
    <property type="entry name" value="PRE-MRNA SPLICING FACTOR PRP31"/>
    <property type="match status" value="1"/>
</dbReference>
<dbReference type="FunFam" id="1.10.287.4070:FF:000003">
    <property type="entry name" value="U4/U6 small nuclear ribonucleoprotein PRP31"/>
    <property type="match status" value="1"/>
</dbReference>
<dbReference type="InterPro" id="IPR042239">
    <property type="entry name" value="Nop_C"/>
</dbReference>
<dbReference type="OrthoDB" id="4771285at2759"/>
<proteinExistence type="inferred from homology"/>
<dbReference type="SMART" id="SM00931">
    <property type="entry name" value="NOSIC"/>
    <property type="match status" value="1"/>
</dbReference>
<dbReference type="Pfam" id="PF01798">
    <property type="entry name" value="Nop"/>
    <property type="match status" value="1"/>
</dbReference>
<evidence type="ECO:0000256" key="2">
    <source>
        <dbReference type="ARBA" id="ARBA00005572"/>
    </source>
</evidence>
<keyword evidence="7" id="KW-0539">Nucleus</keyword>
<feature type="region of interest" description="Disordered" evidence="9">
    <location>
        <begin position="472"/>
        <end position="492"/>
    </location>
</feature>
<feature type="compositionally biased region" description="Gly residues" evidence="9">
    <location>
        <begin position="474"/>
        <end position="485"/>
    </location>
</feature>
<dbReference type="Proteomes" id="UP000316270">
    <property type="component" value="Chromosome 11"/>
</dbReference>
<dbReference type="GO" id="GO:0046540">
    <property type="term" value="C:U4/U6 x U5 tri-snRNP complex"/>
    <property type="evidence" value="ECO:0007669"/>
    <property type="project" value="InterPro"/>
</dbReference>
<dbReference type="GO" id="GO:0005687">
    <property type="term" value="C:U4 snRNP"/>
    <property type="evidence" value="ECO:0007669"/>
    <property type="project" value="TreeGrafter"/>
</dbReference>
<reference evidence="11 12" key="1">
    <citation type="submission" date="2019-07" db="EMBL/GenBank/DDBJ databases">
        <title>Finished genome of Venturia effusa.</title>
        <authorList>
            <person name="Young C.A."/>
            <person name="Cox M.P."/>
            <person name="Ganley A.R.D."/>
            <person name="David W.J."/>
        </authorList>
    </citation>
    <scope>NUCLEOTIDE SEQUENCE [LARGE SCALE GENOMIC DNA]</scope>
    <source>
        <strain evidence="12">albino</strain>
    </source>
</reference>